<feature type="region of interest" description="Disordered" evidence="7">
    <location>
        <begin position="1"/>
        <end position="21"/>
    </location>
</feature>
<dbReference type="PANTHER" id="PTHR21569:SF1">
    <property type="entry name" value="SMALL RIBOSOMAL SUBUNIT PROTEIN US9M"/>
    <property type="match status" value="1"/>
</dbReference>
<evidence type="ECO:0000313" key="8">
    <source>
        <dbReference type="EMBL" id="PIZ88988.1"/>
    </source>
</evidence>
<gene>
    <name evidence="5" type="primary">rpsI</name>
    <name evidence="8" type="ORF">COX90_01680</name>
</gene>
<dbReference type="InterPro" id="IPR023035">
    <property type="entry name" value="Ribosomal_uS9_bac/plastid"/>
</dbReference>
<accession>A0A2M7UYJ8</accession>
<dbReference type="AlphaFoldDB" id="A0A2M7UYJ8"/>
<sequence>MIKEKKTTTKKKVTAKRVKKTESIEAKPRKIRAKKEVIERVVKEEIEKPKEETTQVKYFEGVGRRKTAVARVRLFTRGEKTILINDKPLVNYFSSSELEQTATSALTTMKCLDRFRVVVKVRGGGLHAQAEAIRHGTARALVLFNPDFRKRLRKAGYLTRDSRERERKKFGLKRARRAPQWSKR</sequence>
<dbReference type="InterPro" id="IPR000754">
    <property type="entry name" value="Ribosomal_uS9"/>
</dbReference>
<feature type="region of interest" description="Disordered" evidence="7">
    <location>
        <begin position="163"/>
        <end position="184"/>
    </location>
</feature>
<dbReference type="HAMAP" id="MF_00532_B">
    <property type="entry name" value="Ribosomal_uS9_B"/>
    <property type="match status" value="1"/>
</dbReference>
<dbReference type="Pfam" id="PF00380">
    <property type="entry name" value="Ribosomal_S9"/>
    <property type="match status" value="1"/>
</dbReference>
<dbReference type="InterPro" id="IPR020568">
    <property type="entry name" value="Ribosomal_Su5_D2-typ_SF"/>
</dbReference>
<evidence type="ECO:0000256" key="1">
    <source>
        <dbReference type="ARBA" id="ARBA00005251"/>
    </source>
</evidence>
<reference evidence="9" key="1">
    <citation type="submission" date="2017-09" db="EMBL/GenBank/DDBJ databases">
        <title>Depth-based differentiation of microbial function through sediment-hosted aquifers and enrichment of novel symbionts in the deep terrestrial subsurface.</title>
        <authorList>
            <person name="Probst A.J."/>
            <person name="Ladd B."/>
            <person name="Jarett J.K."/>
            <person name="Geller-Mcgrath D.E."/>
            <person name="Sieber C.M.K."/>
            <person name="Emerson J.B."/>
            <person name="Anantharaman K."/>
            <person name="Thomas B.C."/>
            <person name="Malmstrom R."/>
            <person name="Stieglmeier M."/>
            <person name="Klingl A."/>
            <person name="Woyke T."/>
            <person name="Ryan C.M."/>
            <person name="Banfield J.F."/>
        </authorList>
    </citation>
    <scope>NUCLEOTIDE SEQUENCE [LARGE SCALE GENOMIC DNA]</scope>
</reference>
<keyword evidence="3 5" id="KW-0687">Ribonucleoprotein</keyword>
<evidence type="ECO:0000256" key="3">
    <source>
        <dbReference type="ARBA" id="ARBA00023274"/>
    </source>
</evidence>
<dbReference type="InterPro" id="IPR020574">
    <property type="entry name" value="Ribosomal_uS9_CS"/>
</dbReference>
<comment type="caution">
    <text evidence="8">The sequence shown here is derived from an EMBL/GenBank/DDBJ whole genome shotgun (WGS) entry which is preliminary data.</text>
</comment>
<organism evidence="8 9">
    <name type="scientific">Candidatus Nealsonbacteria bacterium CG_4_10_14_0_2_um_filter_38_17</name>
    <dbReference type="NCBI Taxonomy" id="1974680"/>
    <lineage>
        <taxon>Bacteria</taxon>
        <taxon>Candidatus Nealsoniibacteriota</taxon>
    </lineage>
</organism>
<dbReference type="GO" id="GO:0006412">
    <property type="term" value="P:translation"/>
    <property type="evidence" value="ECO:0007669"/>
    <property type="project" value="UniProtKB-UniRule"/>
</dbReference>
<dbReference type="GO" id="GO:0022627">
    <property type="term" value="C:cytosolic small ribosomal subunit"/>
    <property type="evidence" value="ECO:0007669"/>
    <property type="project" value="TreeGrafter"/>
</dbReference>
<dbReference type="GO" id="GO:0003735">
    <property type="term" value="F:structural constituent of ribosome"/>
    <property type="evidence" value="ECO:0007669"/>
    <property type="project" value="InterPro"/>
</dbReference>
<feature type="compositionally biased region" description="Basic residues" evidence="7">
    <location>
        <begin position="170"/>
        <end position="184"/>
    </location>
</feature>
<dbReference type="EMBL" id="PFPB01000032">
    <property type="protein sequence ID" value="PIZ88988.1"/>
    <property type="molecule type" value="Genomic_DNA"/>
</dbReference>
<evidence type="ECO:0000256" key="7">
    <source>
        <dbReference type="SAM" id="MobiDB-lite"/>
    </source>
</evidence>
<comment type="similarity">
    <text evidence="1 5 6">Belongs to the universal ribosomal protein uS9 family.</text>
</comment>
<dbReference type="Gene3D" id="3.30.230.10">
    <property type="match status" value="1"/>
</dbReference>
<proteinExistence type="inferred from homology"/>
<evidence type="ECO:0000256" key="5">
    <source>
        <dbReference type="HAMAP-Rule" id="MF_00532"/>
    </source>
</evidence>
<protein>
    <recommendedName>
        <fullName evidence="4 5">Small ribosomal subunit protein uS9</fullName>
    </recommendedName>
</protein>
<dbReference type="Proteomes" id="UP000230760">
    <property type="component" value="Unassembled WGS sequence"/>
</dbReference>
<name>A0A2M7UYJ8_9BACT</name>
<dbReference type="SUPFAM" id="SSF54211">
    <property type="entry name" value="Ribosomal protein S5 domain 2-like"/>
    <property type="match status" value="1"/>
</dbReference>
<dbReference type="FunFam" id="3.30.230.10:FF:000001">
    <property type="entry name" value="30S ribosomal protein S9"/>
    <property type="match status" value="1"/>
</dbReference>
<dbReference type="PANTHER" id="PTHR21569">
    <property type="entry name" value="RIBOSOMAL PROTEIN S9"/>
    <property type="match status" value="1"/>
</dbReference>
<dbReference type="InterPro" id="IPR014721">
    <property type="entry name" value="Ribsml_uS5_D2-typ_fold_subgr"/>
</dbReference>
<keyword evidence="2 5" id="KW-0689">Ribosomal protein</keyword>
<evidence type="ECO:0000256" key="2">
    <source>
        <dbReference type="ARBA" id="ARBA00022980"/>
    </source>
</evidence>
<dbReference type="PROSITE" id="PS00360">
    <property type="entry name" value="RIBOSOMAL_S9"/>
    <property type="match status" value="1"/>
</dbReference>
<evidence type="ECO:0000256" key="4">
    <source>
        <dbReference type="ARBA" id="ARBA00035259"/>
    </source>
</evidence>
<dbReference type="NCBIfam" id="NF001099">
    <property type="entry name" value="PRK00132.1"/>
    <property type="match status" value="1"/>
</dbReference>
<evidence type="ECO:0000313" key="9">
    <source>
        <dbReference type="Proteomes" id="UP000230760"/>
    </source>
</evidence>
<evidence type="ECO:0000256" key="6">
    <source>
        <dbReference type="RuleBase" id="RU003815"/>
    </source>
</evidence>
<dbReference type="GO" id="GO:0003723">
    <property type="term" value="F:RNA binding"/>
    <property type="evidence" value="ECO:0007669"/>
    <property type="project" value="TreeGrafter"/>
</dbReference>
<feature type="compositionally biased region" description="Basic residues" evidence="7">
    <location>
        <begin position="8"/>
        <end position="19"/>
    </location>
</feature>